<dbReference type="Pfam" id="PF01609">
    <property type="entry name" value="DDE_Tnp_1"/>
    <property type="match status" value="1"/>
</dbReference>
<dbReference type="Proteomes" id="UP001154420">
    <property type="component" value="Unassembled WGS sequence"/>
</dbReference>
<accession>A0A9X5GQL9</accession>
<dbReference type="GO" id="GO:0004803">
    <property type="term" value="F:transposase activity"/>
    <property type="evidence" value="ECO:0007669"/>
    <property type="project" value="InterPro"/>
</dbReference>
<reference evidence="2" key="1">
    <citation type="submission" date="2018-09" db="EMBL/GenBank/DDBJ databases">
        <title>Murine metabolic-syndrome-specific gut microbial biobank.</title>
        <authorList>
            <person name="Liu C."/>
        </authorList>
    </citation>
    <scope>NUCLEOTIDE SEQUENCE</scope>
    <source>
        <strain evidence="2">D42-62</strain>
    </source>
</reference>
<proteinExistence type="predicted"/>
<protein>
    <submittedName>
        <fullName evidence="2">ISAs1 family transposase</fullName>
    </submittedName>
</protein>
<evidence type="ECO:0000259" key="1">
    <source>
        <dbReference type="Pfam" id="PF01609"/>
    </source>
</evidence>
<comment type="caution">
    <text evidence="2">The sequence shown here is derived from an EMBL/GenBank/DDBJ whole genome shotgun (WGS) entry which is preliminary data.</text>
</comment>
<sequence length="136" mass="15936">MSSIGYERKTITRTGADGTVREERYFLCSIKPNAELFSIAARRHWNIENNLHWALDIVFREDKLRSKEKNGIHNLGLSRRFVLFIIKLLKAYYHRGMKRIRSKIGRNLESEIPVILAVLKVLYDNDMMDAIDELAK</sequence>
<evidence type="ECO:0000313" key="2">
    <source>
        <dbReference type="EMBL" id="NBJ92393.1"/>
    </source>
</evidence>
<dbReference type="PANTHER" id="PTHR30298:SF0">
    <property type="entry name" value="PROTEIN YBFL-RELATED"/>
    <property type="match status" value="1"/>
</dbReference>
<dbReference type="InterPro" id="IPR002559">
    <property type="entry name" value="Transposase_11"/>
</dbReference>
<dbReference type="GO" id="GO:0003677">
    <property type="term" value="F:DNA binding"/>
    <property type="evidence" value="ECO:0007669"/>
    <property type="project" value="InterPro"/>
</dbReference>
<keyword evidence="3" id="KW-1185">Reference proteome</keyword>
<dbReference type="InterPro" id="IPR051698">
    <property type="entry name" value="Transposase_11-like"/>
</dbReference>
<dbReference type="NCBIfam" id="NF033564">
    <property type="entry name" value="transpos_ISAs1"/>
    <property type="match status" value="1"/>
</dbReference>
<dbReference type="InterPro" id="IPR047647">
    <property type="entry name" value="ISAs1_transpos"/>
</dbReference>
<name>A0A9X5GQL9_9FIRM</name>
<dbReference type="AlphaFoldDB" id="A0A9X5GQL9"/>
<dbReference type="PANTHER" id="PTHR30298">
    <property type="entry name" value="H REPEAT-ASSOCIATED PREDICTED TRANSPOSASE"/>
    <property type="match status" value="1"/>
</dbReference>
<gene>
    <name evidence="2" type="ORF">D5281_07220</name>
</gene>
<dbReference type="RefSeq" id="WP_277935234.1">
    <property type="nucleotide sequence ID" value="NZ_QZDT01000008.1"/>
</dbReference>
<evidence type="ECO:0000313" key="3">
    <source>
        <dbReference type="Proteomes" id="UP001154420"/>
    </source>
</evidence>
<dbReference type="GO" id="GO:0006313">
    <property type="term" value="P:DNA transposition"/>
    <property type="evidence" value="ECO:0007669"/>
    <property type="project" value="InterPro"/>
</dbReference>
<dbReference type="EMBL" id="QZDT01000008">
    <property type="protein sequence ID" value="NBJ92393.1"/>
    <property type="molecule type" value="Genomic_DNA"/>
</dbReference>
<organism evidence="2 3">
    <name type="scientific">Parablautia muri</name>
    <dbReference type="NCBI Taxonomy" id="2320879"/>
    <lineage>
        <taxon>Bacteria</taxon>
        <taxon>Bacillati</taxon>
        <taxon>Bacillota</taxon>
        <taxon>Clostridia</taxon>
        <taxon>Lachnospirales</taxon>
        <taxon>Lachnospiraceae</taxon>
        <taxon>Parablautia</taxon>
    </lineage>
</organism>
<feature type="domain" description="Transposase IS4-like" evidence="1">
    <location>
        <begin position="16"/>
        <end position="78"/>
    </location>
</feature>